<dbReference type="Pfam" id="PF09587">
    <property type="entry name" value="PGA_cap"/>
    <property type="match status" value="1"/>
</dbReference>
<dbReference type="EMBL" id="FRBR01000008">
    <property type="protein sequence ID" value="SHL97183.1"/>
    <property type="molecule type" value="Genomic_DNA"/>
</dbReference>
<protein>
    <submittedName>
        <fullName evidence="4">Capsule synthesis protein PGA_cap</fullName>
    </submittedName>
</protein>
<dbReference type="OrthoDB" id="9810718at2"/>
<organism evidence="4 5">
    <name type="scientific">Roseovarius pacificus</name>
    <dbReference type="NCBI Taxonomy" id="337701"/>
    <lineage>
        <taxon>Bacteria</taxon>
        <taxon>Pseudomonadati</taxon>
        <taxon>Pseudomonadota</taxon>
        <taxon>Alphaproteobacteria</taxon>
        <taxon>Rhodobacterales</taxon>
        <taxon>Roseobacteraceae</taxon>
        <taxon>Roseovarius</taxon>
    </lineage>
</organism>
<dbReference type="PANTHER" id="PTHR33393:SF13">
    <property type="entry name" value="PGA BIOSYNTHESIS PROTEIN CAPA"/>
    <property type="match status" value="1"/>
</dbReference>
<dbReference type="InterPro" id="IPR008928">
    <property type="entry name" value="6-hairpin_glycosidase_sf"/>
</dbReference>
<reference evidence="4 5" key="1">
    <citation type="submission" date="2016-11" db="EMBL/GenBank/DDBJ databases">
        <authorList>
            <person name="Jaros S."/>
            <person name="Januszkiewicz K."/>
            <person name="Wedrychowicz H."/>
        </authorList>
    </citation>
    <scope>NUCLEOTIDE SEQUENCE [LARGE SCALE GENOMIC DNA]</scope>
    <source>
        <strain evidence="4 5">DSM 29589</strain>
    </source>
</reference>
<dbReference type="InterPro" id="IPR019079">
    <property type="entry name" value="Capsule_synth_CapA"/>
</dbReference>
<dbReference type="CDD" id="cd07381">
    <property type="entry name" value="MPP_CapA"/>
    <property type="match status" value="1"/>
</dbReference>
<accession>A0A1M7EZP0</accession>
<proteinExistence type="inferred from homology"/>
<feature type="region of interest" description="Disordered" evidence="2">
    <location>
        <begin position="1"/>
        <end position="21"/>
    </location>
</feature>
<evidence type="ECO:0000313" key="5">
    <source>
        <dbReference type="Proteomes" id="UP000183974"/>
    </source>
</evidence>
<comment type="similarity">
    <text evidence="1">Belongs to the CapA family.</text>
</comment>
<evidence type="ECO:0000259" key="3">
    <source>
        <dbReference type="SMART" id="SM00854"/>
    </source>
</evidence>
<dbReference type="Proteomes" id="UP000183974">
    <property type="component" value="Unassembled WGS sequence"/>
</dbReference>
<dbReference type="Gene3D" id="3.60.21.10">
    <property type="match status" value="1"/>
</dbReference>
<sequence>MAKKNSCRGGSQIGAPASPLAAHPEAPLTTILPQTRAALTYAAGSAERDAPLRVFFSMGTGTKRALVVHFTSADLNGIWDQFETWRRTQADSNPVIRWLRVDWVTRTWALNWGQCQLAIRSSKRNYFRYGLAFDPDFSQAFLEQELNANAMLYLGNDRPNGGLNGKNSGIYGRRRFGDDFHLPDASTDPVCLFSTDAFLIQPDSPPIPLHGFSGGTEGRDTGRRRIDSLDTATVESIVDQSSRFLAAQVDANGKFVYGMHPCFDREINAYNTLRHASTIYAMLEAWEVTRDAGLKIAIDRALHLLTERFIRQYTLPNGEKVAYLQDINNEVKLGGSAVCLLALVTYTELTEDTRYLTLLEQLAQGIARIQDPETGQLMHVLNEDDLSVKERFRIIYYDGEAAFGLMRLYGLTKDPRWLTVVEKAFDYFIAQEHWRTHDHWLSYCVNELTLHRPEERYFRFGLQNFANHLDFVIDRITTFPTLLELMMAAHKMIQRLERSEAHQHLLKHIDRDKFYRALETRARYLLNGFFWPEVAMYFRNPQRILGSFFIRHHAFRVRIDDVEHYLSGYVAFLKHYLRGETPSQDTIAASPGIRPKTPPPHELPMPADATLVWGGAINLGRRQHMRTAQLGTDNVLDIPELGQADLSVANLDCVVSTLGKQGVNKGEEGPFYYRARPEMLGILTAAGINAVTVANAHSGDYGPTALLQQKEILDALGIASTGSGLTQQDAFCPTICTVGETRVALFSIDTTQHRFAAGKSAPGTAYLSPQDRDVWRTVMAGRIAQAKDKADIVLVSVHWGARTTPTPESNARALSHALIDAGADGVLGSIGPHLHGIELYKSKPIIHGTGSLLSEAPRAWFRTGGLFRLGLGKTCLNWVEYLPVGIGYGFSQRLEGEMAEQAIDRYDTACQNLGTSLTRHGDRAFVKLTSPDEKTGRLPPVVKSRRRYRPDRLAAYSPAPDLGQAAFVPGDARLAPVTLGGLTLLGLRVKPPCITGRQMLWVESWWSSPGPLSEDLRLSYIAIPRGRAEDGSEWGPGSEHDPCDWMQPTSRWQPGQIYYDCFGLRPPPLARISSAPLQLEVRVVGRSPNTDCFLYPRLIPVRRPD</sequence>
<keyword evidence="5" id="KW-1185">Reference proteome</keyword>
<dbReference type="SUPFAM" id="SSF56300">
    <property type="entry name" value="Metallo-dependent phosphatases"/>
    <property type="match status" value="1"/>
</dbReference>
<dbReference type="Gene3D" id="1.50.10.10">
    <property type="match status" value="1"/>
</dbReference>
<dbReference type="PANTHER" id="PTHR33393">
    <property type="entry name" value="POLYGLUTAMINE SYNTHESIS ACCESSORY PROTEIN RV0574C-RELATED"/>
    <property type="match status" value="1"/>
</dbReference>
<feature type="domain" description="Capsule synthesis protein CapA" evidence="3">
    <location>
        <begin position="610"/>
        <end position="856"/>
    </location>
</feature>
<name>A0A1M7EZP0_9RHOB</name>
<dbReference type="STRING" id="337701.SAMN05444398_10819"/>
<dbReference type="AlphaFoldDB" id="A0A1M7EZP0"/>
<dbReference type="RefSeq" id="WP_073035330.1">
    <property type="nucleotide sequence ID" value="NZ_BMLR01000009.1"/>
</dbReference>
<gene>
    <name evidence="4" type="ORF">SAMN05444398_10819</name>
</gene>
<dbReference type="GO" id="GO:0005975">
    <property type="term" value="P:carbohydrate metabolic process"/>
    <property type="evidence" value="ECO:0007669"/>
    <property type="project" value="InterPro"/>
</dbReference>
<evidence type="ECO:0000256" key="2">
    <source>
        <dbReference type="SAM" id="MobiDB-lite"/>
    </source>
</evidence>
<dbReference type="SUPFAM" id="SSF48208">
    <property type="entry name" value="Six-hairpin glycosidases"/>
    <property type="match status" value="1"/>
</dbReference>
<dbReference type="SMART" id="SM00854">
    <property type="entry name" value="PGA_cap"/>
    <property type="match status" value="1"/>
</dbReference>
<evidence type="ECO:0000256" key="1">
    <source>
        <dbReference type="ARBA" id="ARBA00005662"/>
    </source>
</evidence>
<dbReference type="InterPro" id="IPR029052">
    <property type="entry name" value="Metallo-depent_PP-like"/>
</dbReference>
<dbReference type="InterPro" id="IPR052169">
    <property type="entry name" value="CW_Biosynth-Accessory"/>
</dbReference>
<dbReference type="InterPro" id="IPR012341">
    <property type="entry name" value="6hp_glycosidase-like_sf"/>
</dbReference>
<evidence type="ECO:0000313" key="4">
    <source>
        <dbReference type="EMBL" id="SHL97183.1"/>
    </source>
</evidence>